<gene>
    <name evidence="2" type="ORF">FHS68_004811</name>
</gene>
<keyword evidence="3" id="KW-1185">Reference proteome</keyword>
<comment type="caution">
    <text evidence="2">The sequence shown here is derived from an EMBL/GenBank/DDBJ whole genome shotgun (WGS) entry which is preliminary data.</text>
</comment>
<evidence type="ECO:0000313" key="3">
    <source>
        <dbReference type="Proteomes" id="UP001179181"/>
    </source>
</evidence>
<keyword evidence="1" id="KW-1133">Transmembrane helix</keyword>
<dbReference type="EMBL" id="JAASQJ010000005">
    <property type="protein sequence ID" value="NIJ55622.1"/>
    <property type="molecule type" value="Genomic_DNA"/>
</dbReference>
<organism evidence="2 3">
    <name type="scientific">Dyadobacter arcticus</name>
    <dbReference type="NCBI Taxonomy" id="1078754"/>
    <lineage>
        <taxon>Bacteria</taxon>
        <taxon>Pseudomonadati</taxon>
        <taxon>Bacteroidota</taxon>
        <taxon>Cytophagia</taxon>
        <taxon>Cytophagales</taxon>
        <taxon>Spirosomataceae</taxon>
        <taxon>Dyadobacter</taxon>
    </lineage>
</organism>
<evidence type="ECO:0000313" key="2">
    <source>
        <dbReference type="EMBL" id="NIJ55622.1"/>
    </source>
</evidence>
<proteinExistence type="predicted"/>
<evidence type="ECO:0008006" key="4">
    <source>
        <dbReference type="Google" id="ProtNLM"/>
    </source>
</evidence>
<keyword evidence="1" id="KW-0812">Transmembrane</keyword>
<evidence type="ECO:0000256" key="1">
    <source>
        <dbReference type="SAM" id="Phobius"/>
    </source>
</evidence>
<feature type="transmembrane region" description="Helical" evidence="1">
    <location>
        <begin position="38"/>
        <end position="60"/>
    </location>
</feature>
<accession>A0ABX0URL2</accession>
<sequence length="67" mass="8111">MIIDHQIYSIFFIWIAMVFSIIFFIIRDKKSSDVIKIFYIFISIFIPFLGVVIVIFMKVINRYFAHK</sequence>
<feature type="transmembrane region" description="Helical" evidence="1">
    <location>
        <begin position="6"/>
        <end position="26"/>
    </location>
</feature>
<reference evidence="2 3" key="1">
    <citation type="submission" date="2020-03" db="EMBL/GenBank/DDBJ databases">
        <title>Genomic Encyclopedia of Type Strains, Phase IV (KMG-IV): sequencing the most valuable type-strain genomes for metagenomic binning, comparative biology and taxonomic classification.</title>
        <authorList>
            <person name="Goeker M."/>
        </authorList>
    </citation>
    <scope>NUCLEOTIDE SEQUENCE [LARGE SCALE GENOMIC DNA]</scope>
    <source>
        <strain evidence="2 3">DSM 102865</strain>
    </source>
</reference>
<name>A0ABX0URL2_9BACT</name>
<keyword evidence="1" id="KW-0472">Membrane</keyword>
<dbReference type="Proteomes" id="UP001179181">
    <property type="component" value="Unassembled WGS sequence"/>
</dbReference>
<protein>
    <recommendedName>
        <fullName evidence="4">Cardiolipin synthase N-terminal domain-containing protein</fullName>
    </recommendedName>
</protein>